<evidence type="ECO:0000259" key="4">
    <source>
        <dbReference type="PROSITE" id="PS50991"/>
    </source>
</evidence>
<name>A0A1X7HMH3_9PROT</name>
<dbReference type="NCBIfam" id="NF004283">
    <property type="entry name" value="PRK05692.1"/>
    <property type="match status" value="1"/>
</dbReference>
<dbReference type="EMBL" id="FXAK01000009">
    <property type="protein sequence ID" value="SMF88537.1"/>
    <property type="molecule type" value="Genomic_DNA"/>
</dbReference>
<organism evidence="5 6">
    <name type="scientific">Azospirillum oryzae</name>
    <dbReference type="NCBI Taxonomy" id="286727"/>
    <lineage>
        <taxon>Bacteria</taxon>
        <taxon>Pseudomonadati</taxon>
        <taxon>Pseudomonadota</taxon>
        <taxon>Alphaproteobacteria</taxon>
        <taxon>Rhodospirillales</taxon>
        <taxon>Azospirillaceae</taxon>
        <taxon>Azospirillum</taxon>
    </lineage>
</organism>
<proteinExistence type="inferred from homology"/>
<comment type="similarity">
    <text evidence="1">Belongs to the HMG-CoA lyase family.</text>
</comment>
<dbReference type="InterPro" id="IPR043594">
    <property type="entry name" value="HMGL"/>
</dbReference>
<dbReference type="InterPro" id="IPR000891">
    <property type="entry name" value="PYR_CT"/>
</dbReference>
<protein>
    <submittedName>
        <fullName evidence="5">Hydroxymethylglutaryl-CoA lyase</fullName>
    </submittedName>
</protein>
<dbReference type="SUPFAM" id="SSF51569">
    <property type="entry name" value="Aldolase"/>
    <property type="match status" value="1"/>
</dbReference>
<dbReference type="PANTHER" id="PTHR42738:SF7">
    <property type="entry name" value="HYDROXYMETHYLGLUTARYL-COA LYASE"/>
    <property type="match status" value="1"/>
</dbReference>
<dbReference type="GO" id="GO:0046951">
    <property type="term" value="P:ketone body biosynthetic process"/>
    <property type="evidence" value="ECO:0007669"/>
    <property type="project" value="TreeGrafter"/>
</dbReference>
<feature type="domain" description="Pyruvate carboxyltransferase" evidence="4">
    <location>
        <begin position="4"/>
        <end position="271"/>
    </location>
</feature>
<dbReference type="STRING" id="286727.SAMN02982917_6435"/>
<keyword evidence="2" id="KW-0479">Metal-binding</keyword>
<gene>
    <name evidence="5" type="ORF">SAMN02982917_6435</name>
</gene>
<dbReference type="Proteomes" id="UP000192936">
    <property type="component" value="Unassembled WGS sequence"/>
</dbReference>
<dbReference type="OrthoDB" id="9784013at2"/>
<dbReference type="Gene3D" id="3.20.20.70">
    <property type="entry name" value="Aldolase class I"/>
    <property type="match status" value="1"/>
</dbReference>
<dbReference type="FunFam" id="3.20.20.70:FF:000071">
    <property type="entry name" value="Hydroxymethylglutaryl-CoA lyase"/>
    <property type="match status" value="1"/>
</dbReference>
<dbReference type="GO" id="GO:0006552">
    <property type="term" value="P:L-leucine catabolic process"/>
    <property type="evidence" value="ECO:0007669"/>
    <property type="project" value="TreeGrafter"/>
</dbReference>
<sequence length="305" mass="31224">MDRLLLTEVAPRDGLQNQPILVSTAGKLELIRQLAKAGLTRIEAASFASPKAVPQMADAEEIVAGARSLPGVEISALAMNGRGLDRALACGTPQIATVVAATEEMNRRNINMTLDQATAAAEEVIGRALEAGVGVRAYVAVAFECPFEGPVEPAAVVRLAERFAAIGAGEVVIADTIGAAAPGQVTGLLQALLPSLPAERIGMHFHDTRGFGVANAHAAIEAGIRRLDASAGGIGGCPFAPGAAGNLATEDLVLLAEKSGLATGVDLPALIEAVDVAGHLLGRPLGGRAMPWLRRSHAQSTGIPR</sequence>
<dbReference type="Pfam" id="PF00682">
    <property type="entry name" value="HMGL-like"/>
    <property type="match status" value="1"/>
</dbReference>
<reference evidence="5 6" key="1">
    <citation type="submission" date="2017-04" db="EMBL/GenBank/DDBJ databases">
        <authorList>
            <person name="Afonso C.L."/>
            <person name="Miller P.J."/>
            <person name="Scott M.A."/>
            <person name="Spackman E."/>
            <person name="Goraichik I."/>
            <person name="Dimitrov K.M."/>
            <person name="Suarez D.L."/>
            <person name="Swayne D.E."/>
        </authorList>
    </citation>
    <scope>NUCLEOTIDE SEQUENCE [LARGE SCALE GENOMIC DNA]</scope>
    <source>
        <strain evidence="5 6">A2P</strain>
    </source>
</reference>
<accession>A0A1X7HMH3</accession>
<evidence type="ECO:0000256" key="2">
    <source>
        <dbReference type="ARBA" id="ARBA00022723"/>
    </source>
</evidence>
<dbReference type="PROSITE" id="PS50991">
    <property type="entry name" value="PYR_CT"/>
    <property type="match status" value="1"/>
</dbReference>
<evidence type="ECO:0000256" key="3">
    <source>
        <dbReference type="ARBA" id="ARBA00023239"/>
    </source>
</evidence>
<keyword evidence="3 5" id="KW-0456">Lyase</keyword>
<evidence type="ECO:0000313" key="6">
    <source>
        <dbReference type="Proteomes" id="UP000192936"/>
    </source>
</evidence>
<dbReference type="GO" id="GO:0046872">
    <property type="term" value="F:metal ion binding"/>
    <property type="evidence" value="ECO:0007669"/>
    <property type="project" value="UniProtKB-KW"/>
</dbReference>
<dbReference type="GO" id="GO:0004419">
    <property type="term" value="F:hydroxymethylglutaryl-CoA lyase activity"/>
    <property type="evidence" value="ECO:0007669"/>
    <property type="project" value="TreeGrafter"/>
</dbReference>
<dbReference type="CDD" id="cd07938">
    <property type="entry name" value="DRE_TIM_HMGL"/>
    <property type="match status" value="1"/>
</dbReference>
<evidence type="ECO:0000313" key="5">
    <source>
        <dbReference type="EMBL" id="SMF88537.1"/>
    </source>
</evidence>
<dbReference type="AlphaFoldDB" id="A0A1X7HMH3"/>
<evidence type="ECO:0000256" key="1">
    <source>
        <dbReference type="ARBA" id="ARBA00009405"/>
    </source>
</evidence>
<dbReference type="RefSeq" id="WP_085091280.1">
    <property type="nucleotide sequence ID" value="NZ_FXAK01000009.1"/>
</dbReference>
<dbReference type="PANTHER" id="PTHR42738">
    <property type="entry name" value="HYDROXYMETHYLGLUTARYL-COA LYASE"/>
    <property type="match status" value="1"/>
</dbReference>
<dbReference type="InterPro" id="IPR013785">
    <property type="entry name" value="Aldolase_TIM"/>
</dbReference>